<organism evidence="2 3">
    <name type="scientific">Thermothielavioides terrestris (strain ATCC 38088 / NRRL 8126)</name>
    <name type="common">Thielavia terrestris</name>
    <dbReference type="NCBI Taxonomy" id="578455"/>
    <lineage>
        <taxon>Eukaryota</taxon>
        <taxon>Fungi</taxon>
        <taxon>Dikarya</taxon>
        <taxon>Ascomycota</taxon>
        <taxon>Pezizomycotina</taxon>
        <taxon>Sordariomycetes</taxon>
        <taxon>Sordariomycetidae</taxon>
        <taxon>Sordariales</taxon>
        <taxon>Chaetomiaceae</taxon>
        <taxon>Thermothielavioides</taxon>
        <taxon>Thermothielavioides terrestris</taxon>
    </lineage>
</organism>
<dbReference type="HOGENOM" id="CLU_512087_0_0_1"/>
<gene>
    <name evidence="2" type="ORF">THITE_152269</name>
</gene>
<proteinExistence type="predicted"/>
<reference evidence="2 3" key="1">
    <citation type="journal article" date="2011" name="Nat. Biotechnol.">
        <title>Comparative genomic analysis of the thermophilic biomass-degrading fungi Myceliophthora thermophila and Thielavia terrestris.</title>
        <authorList>
            <person name="Berka R.M."/>
            <person name="Grigoriev I.V."/>
            <person name="Otillar R."/>
            <person name="Salamov A."/>
            <person name="Grimwood J."/>
            <person name="Reid I."/>
            <person name="Ishmael N."/>
            <person name="John T."/>
            <person name="Darmond C."/>
            <person name="Moisan M.-C."/>
            <person name="Henrissat B."/>
            <person name="Coutinho P.M."/>
            <person name="Lombard V."/>
            <person name="Natvig D.O."/>
            <person name="Lindquist E."/>
            <person name="Schmutz J."/>
            <person name="Lucas S."/>
            <person name="Harris P."/>
            <person name="Powlowski J."/>
            <person name="Bellemare A."/>
            <person name="Taylor D."/>
            <person name="Butler G."/>
            <person name="de Vries R.P."/>
            <person name="Allijn I.E."/>
            <person name="van den Brink J."/>
            <person name="Ushinsky S."/>
            <person name="Storms R."/>
            <person name="Powell A.J."/>
            <person name="Paulsen I.T."/>
            <person name="Elbourne L.D.H."/>
            <person name="Baker S.E."/>
            <person name="Magnuson J."/>
            <person name="LaBoissiere S."/>
            <person name="Clutterbuck A.J."/>
            <person name="Martinez D."/>
            <person name="Wogulis M."/>
            <person name="de Leon A.L."/>
            <person name="Rey M.W."/>
            <person name="Tsang A."/>
        </authorList>
    </citation>
    <scope>NUCLEOTIDE SEQUENCE [LARGE SCALE GENOMIC DNA]</scope>
    <source>
        <strain evidence="3">ATCC 38088 / NRRL 8126</strain>
    </source>
</reference>
<keyword evidence="1" id="KW-0732">Signal</keyword>
<dbReference type="EMBL" id="CP003010">
    <property type="protein sequence ID" value="AEO66234.1"/>
    <property type="molecule type" value="Genomic_DNA"/>
</dbReference>
<feature type="signal peptide" evidence="1">
    <location>
        <begin position="1"/>
        <end position="25"/>
    </location>
</feature>
<evidence type="ECO:0000256" key="1">
    <source>
        <dbReference type="SAM" id="SignalP"/>
    </source>
</evidence>
<name>G2QYP2_THETT</name>
<feature type="chain" id="PRO_5003436766" description="AA1-like domain-containing protein" evidence="1">
    <location>
        <begin position="26"/>
        <end position="532"/>
    </location>
</feature>
<protein>
    <recommendedName>
        <fullName evidence="4">AA1-like domain-containing protein</fullName>
    </recommendedName>
</protein>
<dbReference type="RefSeq" id="XP_003652570.1">
    <property type="nucleotide sequence ID" value="XM_003652522.1"/>
</dbReference>
<evidence type="ECO:0000313" key="2">
    <source>
        <dbReference type="EMBL" id="AEO66234.1"/>
    </source>
</evidence>
<evidence type="ECO:0008006" key="4">
    <source>
        <dbReference type="Google" id="ProtNLM"/>
    </source>
</evidence>
<dbReference type="OrthoDB" id="3727384at2759"/>
<dbReference type="Proteomes" id="UP000008181">
    <property type="component" value="Chromosome 2"/>
</dbReference>
<dbReference type="KEGG" id="ttt:THITE_152269"/>
<dbReference type="GeneID" id="11515247"/>
<evidence type="ECO:0000313" key="3">
    <source>
        <dbReference type="Proteomes" id="UP000008181"/>
    </source>
</evidence>
<accession>G2QYP2</accession>
<sequence>MVSTGPMHLAFLLATISVLLRGGSAIDPPARTDVPPPPLPTGCFLNSVLNPLWEISQLQHKDSSLSLVLANPADQSVFYCAGTKRENSNLIQPTCETDRNHTAANVTLLFNPPLRSLSIEQTWICTDNQHMTPTTFHGTGNTTLTSSCPEASCLPATEVRVYASLQSPVSFSPVMPPPPPGHDHPGCKRASGSPTWTVSGFRWDTGAVPVYNPDVPIQQYRPGYALHLGLINPATGQNMTCVQTIGTWAQANQSGSPYEMPFWGLDKPLWQECVDTHWTNQFINNYNTWTNVLLDPDTRRLYVDQTWYCDDEGPEHPIQYTANGSVPIPPLHCVPRTSLDEFDPFTNVVVNGSTCTADSPFPVSGTLVSQYTMAPYALTLPRPAAKRCTADSLNPDLRYIRLYAPLQFEYRSYKTLRDGEGLVAGRLEFLLWNVGQDTELACDGWNGRLNSNASIGQYDPDYWFDCREELDVGQSTEDPNRLRTRYARVNFDVGASLLRVNISWTCDDESPGRKLPLELMDLPGKMIWSLKN</sequence>
<keyword evidence="3" id="KW-1185">Reference proteome</keyword>
<dbReference type="AlphaFoldDB" id="G2QYP2"/>